<sequence>MNVLTETVNFLADEKGSLTNGLYKLKLLASRIKNAELSNWINKELNGYEKEDVLPDYRITSSQLIGYFTNGYQDLPNQQIPFYVLPENFYNVIAPNYAIYQSIPIVQDFANHKDDPIELMLDATLAAILTQCMYKKDMIRGHGVRLYKLNVRVSTKSYTNILMSVRSYAMDLALALESELGYEVEIKEIIKRKEETNQIIHNYMTQNNITRHC</sequence>
<accession>A0A5J4PH21</accession>
<dbReference type="EMBL" id="SNRY01008270">
    <property type="protein sequence ID" value="KAA6308846.1"/>
    <property type="molecule type" value="Genomic_DNA"/>
</dbReference>
<proteinExistence type="predicted"/>
<comment type="caution">
    <text evidence="2">The sequence shown here is derived from an EMBL/GenBank/DDBJ whole genome shotgun (WGS) entry which is preliminary data.</text>
</comment>
<gene>
    <name evidence="2" type="ORF">EZS27_039561</name>
</gene>
<name>A0A5J4PH21_9ZZZZ</name>
<dbReference type="InterPro" id="IPR041304">
    <property type="entry name" value="AbiTii"/>
</dbReference>
<dbReference type="AlphaFoldDB" id="A0A5J4PH21"/>
<dbReference type="Pfam" id="PF18864">
    <property type="entry name" value="AbiTii"/>
    <property type="match status" value="1"/>
</dbReference>
<evidence type="ECO:0000259" key="1">
    <source>
        <dbReference type="Pfam" id="PF18864"/>
    </source>
</evidence>
<evidence type="ECO:0000313" key="2">
    <source>
        <dbReference type="EMBL" id="KAA6308846.1"/>
    </source>
</evidence>
<reference evidence="2" key="1">
    <citation type="submission" date="2019-03" db="EMBL/GenBank/DDBJ databases">
        <title>Single cell metagenomics reveals metabolic interactions within the superorganism composed of flagellate Streblomastix strix and complex community of Bacteroidetes bacteria on its surface.</title>
        <authorList>
            <person name="Treitli S.C."/>
            <person name="Kolisko M."/>
            <person name="Husnik F."/>
            <person name="Keeling P."/>
            <person name="Hampl V."/>
        </authorList>
    </citation>
    <scope>NUCLEOTIDE SEQUENCE</scope>
    <source>
        <strain evidence="2">STM</strain>
    </source>
</reference>
<organism evidence="2">
    <name type="scientific">termite gut metagenome</name>
    <dbReference type="NCBI Taxonomy" id="433724"/>
    <lineage>
        <taxon>unclassified sequences</taxon>
        <taxon>metagenomes</taxon>
        <taxon>organismal metagenomes</taxon>
    </lineage>
</organism>
<feature type="domain" description="AbiTii" evidence="1">
    <location>
        <begin position="9"/>
        <end position="200"/>
    </location>
</feature>
<protein>
    <recommendedName>
        <fullName evidence="1">AbiTii domain-containing protein</fullName>
    </recommendedName>
</protein>